<reference evidence="2 3" key="3">
    <citation type="journal article" date="2010" name="BMC Genomics">
        <title>Transcriptome sequencing and comparative analysis of cucumber flowers with different sex types.</title>
        <authorList>
            <person name="Guo S."/>
            <person name="Zheng Y."/>
            <person name="Joung J.G."/>
            <person name="Liu S."/>
            <person name="Zhang Z."/>
            <person name="Crasta O.R."/>
            <person name="Sobral B.W."/>
            <person name="Xu Y."/>
            <person name="Huang S."/>
            <person name="Fei Z."/>
        </authorList>
    </citation>
    <scope>NUCLEOTIDE SEQUENCE [LARGE SCALE GENOMIC DNA]</scope>
    <source>
        <strain evidence="3">cv. 9930</strain>
    </source>
</reference>
<reference evidence="2 3" key="4">
    <citation type="journal article" date="2011" name="BMC Genomics">
        <title>RNA-Seq improves annotation of protein-coding genes in the cucumber genome.</title>
        <authorList>
            <person name="Li Z."/>
            <person name="Zhang Z."/>
            <person name="Yan P."/>
            <person name="Huang S."/>
            <person name="Fei Z."/>
            <person name="Lin K."/>
        </authorList>
    </citation>
    <scope>NUCLEOTIDE SEQUENCE [LARGE SCALE GENOMIC DNA]</scope>
    <source>
        <strain evidence="3">cv. 9930</strain>
    </source>
</reference>
<name>A0A0A0L4H2_CUCSA</name>
<keyword evidence="3" id="KW-1185">Reference proteome</keyword>
<reference evidence="2 3" key="1">
    <citation type="journal article" date="2009" name="Nat. Genet.">
        <title>The genome of the cucumber, Cucumis sativus L.</title>
        <authorList>
            <person name="Huang S."/>
            <person name="Li R."/>
            <person name="Zhang Z."/>
            <person name="Li L."/>
            <person name="Gu X."/>
            <person name="Fan W."/>
            <person name="Lucas W.J."/>
            <person name="Wang X."/>
            <person name="Xie B."/>
            <person name="Ni P."/>
            <person name="Ren Y."/>
            <person name="Zhu H."/>
            <person name="Li J."/>
            <person name="Lin K."/>
            <person name="Jin W."/>
            <person name="Fei Z."/>
            <person name="Li G."/>
            <person name="Staub J."/>
            <person name="Kilian A."/>
            <person name="van der Vossen E.A."/>
            <person name="Wu Y."/>
            <person name="Guo J."/>
            <person name="He J."/>
            <person name="Jia Z."/>
            <person name="Ren Y."/>
            <person name="Tian G."/>
            <person name="Lu Y."/>
            <person name="Ruan J."/>
            <person name="Qian W."/>
            <person name="Wang M."/>
            <person name="Huang Q."/>
            <person name="Li B."/>
            <person name="Xuan Z."/>
            <person name="Cao J."/>
            <person name="Asan"/>
            <person name="Wu Z."/>
            <person name="Zhang J."/>
            <person name="Cai Q."/>
            <person name="Bai Y."/>
            <person name="Zhao B."/>
            <person name="Han Y."/>
            <person name="Li Y."/>
            <person name="Li X."/>
            <person name="Wang S."/>
            <person name="Shi Q."/>
            <person name="Liu S."/>
            <person name="Cho W.K."/>
            <person name="Kim J.Y."/>
            <person name="Xu Y."/>
            <person name="Heller-Uszynska K."/>
            <person name="Miao H."/>
            <person name="Cheng Z."/>
            <person name="Zhang S."/>
            <person name="Wu J."/>
            <person name="Yang Y."/>
            <person name="Kang H."/>
            <person name="Li M."/>
            <person name="Liang H."/>
            <person name="Ren X."/>
            <person name="Shi Z."/>
            <person name="Wen M."/>
            <person name="Jian M."/>
            <person name="Yang H."/>
            <person name="Zhang G."/>
            <person name="Yang Z."/>
            <person name="Chen R."/>
            <person name="Liu S."/>
            <person name="Li J."/>
            <person name="Ma L."/>
            <person name="Liu H."/>
            <person name="Zhou Y."/>
            <person name="Zhao J."/>
            <person name="Fang X."/>
            <person name="Li G."/>
            <person name="Fang L."/>
            <person name="Li Y."/>
            <person name="Liu D."/>
            <person name="Zheng H."/>
            <person name="Zhang Y."/>
            <person name="Qin N."/>
            <person name="Li Z."/>
            <person name="Yang G."/>
            <person name="Yang S."/>
            <person name="Bolund L."/>
            <person name="Kristiansen K."/>
            <person name="Zheng H."/>
            <person name="Li S."/>
            <person name="Zhang X."/>
            <person name="Yang H."/>
            <person name="Wang J."/>
            <person name="Sun R."/>
            <person name="Zhang B."/>
            <person name="Jiang S."/>
            <person name="Wang J."/>
            <person name="Du Y."/>
            <person name="Li S."/>
        </authorList>
    </citation>
    <scope>NUCLEOTIDE SEQUENCE [LARGE SCALE GENOMIC DNA]</scope>
    <source>
        <strain evidence="3">cv. 9930</strain>
    </source>
</reference>
<evidence type="ECO:0000313" key="3">
    <source>
        <dbReference type="Proteomes" id="UP000029981"/>
    </source>
</evidence>
<feature type="region of interest" description="Disordered" evidence="1">
    <location>
        <begin position="1"/>
        <end position="28"/>
    </location>
</feature>
<evidence type="ECO:0000313" key="2">
    <source>
        <dbReference type="EMBL" id="KGN56653.1"/>
    </source>
</evidence>
<reference evidence="2 3" key="2">
    <citation type="journal article" date="2009" name="PLoS ONE">
        <title>An integrated genetic and cytogenetic map of the cucumber genome.</title>
        <authorList>
            <person name="Ren Y."/>
            <person name="Zhang Z."/>
            <person name="Liu J."/>
            <person name="Staub J.E."/>
            <person name="Han Y."/>
            <person name="Cheng Z."/>
            <person name="Li X."/>
            <person name="Lu J."/>
            <person name="Miao H."/>
            <person name="Kang H."/>
            <person name="Xie B."/>
            <person name="Gu X."/>
            <person name="Wang X."/>
            <person name="Du Y."/>
            <person name="Jin W."/>
            <person name="Huang S."/>
        </authorList>
    </citation>
    <scope>NUCLEOTIDE SEQUENCE [LARGE SCALE GENOMIC DNA]</scope>
    <source>
        <strain evidence="3">cv. 9930</strain>
    </source>
</reference>
<dbReference type="EMBL" id="CM002924">
    <property type="protein sequence ID" value="KGN56653.1"/>
    <property type="molecule type" value="Genomic_DNA"/>
</dbReference>
<dbReference type="Proteomes" id="UP000029981">
    <property type="component" value="Chromosome 3"/>
</dbReference>
<proteinExistence type="predicted"/>
<organism evidence="2 3">
    <name type="scientific">Cucumis sativus</name>
    <name type="common">Cucumber</name>
    <dbReference type="NCBI Taxonomy" id="3659"/>
    <lineage>
        <taxon>Eukaryota</taxon>
        <taxon>Viridiplantae</taxon>
        <taxon>Streptophyta</taxon>
        <taxon>Embryophyta</taxon>
        <taxon>Tracheophyta</taxon>
        <taxon>Spermatophyta</taxon>
        <taxon>Magnoliopsida</taxon>
        <taxon>eudicotyledons</taxon>
        <taxon>Gunneridae</taxon>
        <taxon>Pentapetalae</taxon>
        <taxon>rosids</taxon>
        <taxon>fabids</taxon>
        <taxon>Cucurbitales</taxon>
        <taxon>Cucurbitaceae</taxon>
        <taxon>Benincaseae</taxon>
        <taxon>Cucumis</taxon>
    </lineage>
</organism>
<dbReference type="AlphaFoldDB" id="A0A0A0L4H2"/>
<sequence length="89" mass="9965">MSRLLSEIPHAPNTKHYTTSFSAGDVERRQPTDRVLPVGKWAAAQSAIKADLAYLDRTINCREASERELDSLLFSETLCLECVRQNASN</sequence>
<accession>A0A0A0L4H2</accession>
<dbReference type="Gramene" id="KGN56653">
    <property type="protein sequence ID" value="KGN56653"/>
    <property type="gene ID" value="Csa_3G127160"/>
</dbReference>
<protein>
    <submittedName>
        <fullName evidence="2">Uncharacterized protein</fullName>
    </submittedName>
</protein>
<evidence type="ECO:0000256" key="1">
    <source>
        <dbReference type="SAM" id="MobiDB-lite"/>
    </source>
</evidence>
<gene>
    <name evidence="2" type="ORF">Csa_3G127160</name>
</gene>